<evidence type="ECO:0000256" key="1">
    <source>
        <dbReference type="ARBA" id="ARBA00004394"/>
    </source>
</evidence>
<dbReference type="GO" id="GO:0007030">
    <property type="term" value="P:Golgi organization"/>
    <property type="evidence" value="ECO:0007669"/>
    <property type="project" value="TreeGrafter"/>
</dbReference>
<dbReference type="InterPro" id="IPR036034">
    <property type="entry name" value="PDZ_sf"/>
</dbReference>
<dbReference type="Proteomes" id="UP001295684">
    <property type="component" value="Unassembled WGS sequence"/>
</dbReference>
<feature type="domain" description="PDZ GRASP-type" evidence="5">
    <location>
        <begin position="114"/>
        <end position="201"/>
    </location>
</feature>
<protein>
    <recommendedName>
        <fullName evidence="5">PDZ GRASP-type domain-containing protein</fullName>
    </recommendedName>
</protein>
<reference evidence="6" key="1">
    <citation type="submission" date="2023-07" db="EMBL/GenBank/DDBJ databases">
        <authorList>
            <consortium name="AG Swart"/>
            <person name="Singh M."/>
            <person name="Singh A."/>
            <person name="Seah K."/>
            <person name="Emmerich C."/>
        </authorList>
    </citation>
    <scope>NUCLEOTIDE SEQUENCE</scope>
    <source>
        <strain evidence="6">DP1</strain>
    </source>
</reference>
<dbReference type="AlphaFoldDB" id="A0AAD1UKL4"/>
<evidence type="ECO:0000259" key="5">
    <source>
        <dbReference type="PROSITE" id="PS51865"/>
    </source>
</evidence>
<dbReference type="PANTHER" id="PTHR12893">
    <property type="entry name" value="GOLGI REASSEMBLY STACKING PROTEIN GRASP"/>
    <property type="match status" value="1"/>
</dbReference>
<keyword evidence="7" id="KW-1185">Reference proteome</keyword>
<dbReference type="Gene3D" id="2.30.42.10">
    <property type="match status" value="2"/>
</dbReference>
<keyword evidence="4" id="KW-0472">Membrane</keyword>
<dbReference type="PROSITE" id="PS51865">
    <property type="entry name" value="PDZ_GRASP"/>
    <property type="match status" value="2"/>
</dbReference>
<feature type="domain" description="PDZ GRASP-type" evidence="5">
    <location>
        <begin position="21"/>
        <end position="108"/>
    </location>
</feature>
<name>A0AAD1UKL4_EUPCR</name>
<evidence type="ECO:0000313" key="7">
    <source>
        <dbReference type="Proteomes" id="UP001295684"/>
    </source>
</evidence>
<organism evidence="6 7">
    <name type="scientific">Euplotes crassus</name>
    <dbReference type="NCBI Taxonomy" id="5936"/>
    <lineage>
        <taxon>Eukaryota</taxon>
        <taxon>Sar</taxon>
        <taxon>Alveolata</taxon>
        <taxon>Ciliophora</taxon>
        <taxon>Intramacronucleata</taxon>
        <taxon>Spirotrichea</taxon>
        <taxon>Hypotrichia</taxon>
        <taxon>Euplotida</taxon>
        <taxon>Euplotidae</taxon>
        <taxon>Moneuplotes</taxon>
    </lineage>
</organism>
<dbReference type="PANTHER" id="PTHR12893:SF0">
    <property type="entry name" value="GRASP65"/>
    <property type="match status" value="1"/>
</dbReference>
<gene>
    <name evidence="6" type="ORF">ECRASSUSDP1_LOCUS9820</name>
</gene>
<dbReference type="GO" id="GO:0000139">
    <property type="term" value="C:Golgi membrane"/>
    <property type="evidence" value="ECO:0007669"/>
    <property type="project" value="UniProtKB-SubCell"/>
</dbReference>
<comment type="subcellular location">
    <subcellularLocation>
        <location evidence="1">Golgi apparatus membrane</location>
    </subcellularLocation>
</comment>
<dbReference type="InterPro" id="IPR007583">
    <property type="entry name" value="GRASP55_65"/>
</dbReference>
<evidence type="ECO:0000256" key="4">
    <source>
        <dbReference type="ARBA" id="ARBA00023136"/>
    </source>
</evidence>
<evidence type="ECO:0000256" key="2">
    <source>
        <dbReference type="ARBA" id="ARBA00022737"/>
    </source>
</evidence>
<sequence length="364" mass="40800">MGNNLDKRDNGMLNSKSLSLYGYRILGIDKNSPMSKTDVKPMIDFIKYDDRKMGNFGFNQVVEAYKGQPLYLQIYNLITKKARDVKVIPNNKWGGSSLLGADIRFEDYSLAHCSVYYVEDVSPNSPAEVAGLVPKQDYIVASKTFMFKDIDSIGVNSKVGKPMHISVYNINSQIMRETTIVPSKSWGGKGLLGCKLSMGDEYTIPVSKSMKQSKESTLKSLFGKASLSKSKSAYDVRRIAWKGKEESKDDVELSAIGLNRGENSDLEDPQCSQMGLNEEEQFSPLYSIRQNENSQLDMEGIEVDVNNIKEDEDEEVGDFFLEKDEEESKMNAPKTRFTMTLKRPTTVAIAGNTISENPCDLDRI</sequence>
<keyword evidence="2" id="KW-0677">Repeat</keyword>
<dbReference type="InterPro" id="IPR024958">
    <property type="entry name" value="GRASP_PDZ"/>
</dbReference>
<proteinExistence type="predicted"/>
<accession>A0AAD1UKL4</accession>
<evidence type="ECO:0000256" key="3">
    <source>
        <dbReference type="ARBA" id="ARBA00023034"/>
    </source>
</evidence>
<comment type="caution">
    <text evidence="6">The sequence shown here is derived from an EMBL/GenBank/DDBJ whole genome shotgun (WGS) entry which is preliminary data.</text>
</comment>
<dbReference type="EMBL" id="CAMPGE010009660">
    <property type="protein sequence ID" value="CAI2368527.1"/>
    <property type="molecule type" value="Genomic_DNA"/>
</dbReference>
<dbReference type="Pfam" id="PF04495">
    <property type="entry name" value="GRASP55_65"/>
    <property type="match status" value="1"/>
</dbReference>
<keyword evidence="3" id="KW-0333">Golgi apparatus</keyword>
<evidence type="ECO:0000313" key="6">
    <source>
        <dbReference type="EMBL" id="CAI2368527.1"/>
    </source>
</evidence>